<accession>W1WEB0</accession>
<feature type="compositionally biased region" description="Polar residues" evidence="6">
    <location>
        <begin position="312"/>
        <end position="322"/>
    </location>
</feature>
<feature type="transmembrane region" description="Helical" evidence="7">
    <location>
        <begin position="12"/>
        <end position="35"/>
    </location>
</feature>
<comment type="subcellular location">
    <subcellularLocation>
        <location evidence="1">Cell envelope</location>
    </subcellularLocation>
</comment>
<feature type="compositionally biased region" description="Basic and acidic residues" evidence="6">
    <location>
        <begin position="299"/>
        <end position="311"/>
    </location>
</feature>
<dbReference type="InterPro" id="IPR050492">
    <property type="entry name" value="Bact_metal-bind_prot9"/>
</dbReference>
<dbReference type="AlphaFoldDB" id="W1WEB0"/>
<keyword evidence="7" id="KW-0812">Transmembrane</keyword>
<dbReference type="GO" id="GO:0046872">
    <property type="term" value="F:metal ion binding"/>
    <property type="evidence" value="ECO:0007669"/>
    <property type="project" value="UniProtKB-KW"/>
</dbReference>
<keyword evidence="2" id="KW-0813">Transport</keyword>
<feature type="region of interest" description="Disordered" evidence="6">
    <location>
        <begin position="299"/>
        <end position="322"/>
    </location>
</feature>
<proteinExistence type="predicted"/>
<evidence type="ECO:0000256" key="4">
    <source>
        <dbReference type="ARBA" id="ARBA00022729"/>
    </source>
</evidence>
<dbReference type="PANTHER" id="PTHR42953">
    <property type="entry name" value="HIGH-AFFINITY ZINC UPTAKE SYSTEM PROTEIN ZNUA-RELATED"/>
    <property type="match status" value="1"/>
</dbReference>
<name>W1WEB0_9ZZZZ</name>
<sequence>MVQEVLSLKKITFAMVIITIVLSLGMSIFSSPLLANTDNTSTNRVESRDRYLNIMTVNKPQYDMVKKITKDKHNVEYMFTEGNDIRDFKYNNEVIENVSNMDLFIYSGTSFEPWTNTFIDELKKGNLGIINMARGIRLLNYEQDGISKENPYYFSGIEEYKIALYNAKAAIQDRDPQNRDYYEDNYNEAIKDFEKRIKNYDRKIKQLNGFTFITLSNDFDYLLKDLGLNIVKLDNHELSEFIKINNLDINKVVVIEDGEKPSGLDLSPYYSVKLWKYYGKMSFDDLIEYNVNELSKFAKDEPAKEDSKSEKTSVSAQHSQKV</sequence>
<keyword evidence="7" id="KW-0472">Membrane</keyword>
<keyword evidence="4" id="KW-0732">Signal</keyword>
<keyword evidence="7" id="KW-1133">Transmembrane helix</keyword>
<organism evidence="8">
    <name type="scientific">human gut metagenome</name>
    <dbReference type="NCBI Taxonomy" id="408170"/>
    <lineage>
        <taxon>unclassified sequences</taxon>
        <taxon>metagenomes</taxon>
        <taxon>organismal metagenomes</taxon>
    </lineage>
</organism>
<dbReference type="PANTHER" id="PTHR42953:SF1">
    <property type="entry name" value="METAL-BINDING PROTEIN HI_0362-RELATED"/>
    <property type="match status" value="1"/>
</dbReference>
<dbReference type="GO" id="GO:0030001">
    <property type="term" value="P:metal ion transport"/>
    <property type="evidence" value="ECO:0007669"/>
    <property type="project" value="InterPro"/>
</dbReference>
<evidence type="ECO:0000256" key="5">
    <source>
        <dbReference type="SAM" id="Coils"/>
    </source>
</evidence>
<reference evidence="8" key="1">
    <citation type="submission" date="2013-12" db="EMBL/GenBank/DDBJ databases">
        <title>A Varibaculum cambriense genome reconstructed from a premature infant gut community with otherwise low bacterial novelty that shifts toward anaerobic metabolism during the third week of life.</title>
        <authorList>
            <person name="Brown C.T."/>
            <person name="Sharon I."/>
            <person name="Thomas B.C."/>
            <person name="Castelle C.J."/>
            <person name="Morowitz M.J."/>
            <person name="Banfield J.F."/>
        </authorList>
    </citation>
    <scope>NUCLEOTIDE SEQUENCE</scope>
</reference>
<comment type="caution">
    <text evidence="8">The sequence shown here is derived from an EMBL/GenBank/DDBJ whole genome shotgun (WGS) entry which is preliminary data.</text>
</comment>
<dbReference type="SUPFAM" id="SSF53807">
    <property type="entry name" value="Helical backbone' metal receptor"/>
    <property type="match status" value="1"/>
</dbReference>
<keyword evidence="3" id="KW-0479">Metal-binding</keyword>
<dbReference type="Pfam" id="PF01297">
    <property type="entry name" value="ZnuA"/>
    <property type="match status" value="1"/>
</dbReference>
<evidence type="ECO:0000256" key="2">
    <source>
        <dbReference type="ARBA" id="ARBA00022448"/>
    </source>
</evidence>
<gene>
    <name evidence="8" type="ORF">Q604_UNBc4C00046G0082</name>
</gene>
<protein>
    <submittedName>
        <fullName evidence="8">Periplasmic solute binding protein</fullName>
    </submittedName>
</protein>
<evidence type="ECO:0000313" key="8">
    <source>
        <dbReference type="EMBL" id="ETJ16498.1"/>
    </source>
</evidence>
<dbReference type="Gene3D" id="3.40.50.1980">
    <property type="entry name" value="Nitrogenase molybdenum iron protein domain"/>
    <property type="match status" value="1"/>
</dbReference>
<evidence type="ECO:0000256" key="6">
    <source>
        <dbReference type="SAM" id="MobiDB-lite"/>
    </source>
</evidence>
<dbReference type="GO" id="GO:0030313">
    <property type="term" value="C:cell envelope"/>
    <property type="evidence" value="ECO:0007669"/>
    <property type="project" value="UniProtKB-SubCell"/>
</dbReference>
<evidence type="ECO:0000256" key="1">
    <source>
        <dbReference type="ARBA" id="ARBA00004196"/>
    </source>
</evidence>
<evidence type="ECO:0000256" key="7">
    <source>
        <dbReference type="SAM" id="Phobius"/>
    </source>
</evidence>
<dbReference type="EMBL" id="AZMM01018827">
    <property type="protein sequence ID" value="ETJ16498.1"/>
    <property type="molecule type" value="Genomic_DNA"/>
</dbReference>
<feature type="coiled-coil region" evidence="5">
    <location>
        <begin position="183"/>
        <end position="210"/>
    </location>
</feature>
<dbReference type="InterPro" id="IPR006127">
    <property type="entry name" value="ZnuA-like"/>
</dbReference>
<keyword evidence="5" id="KW-0175">Coiled coil</keyword>
<evidence type="ECO:0000256" key="3">
    <source>
        <dbReference type="ARBA" id="ARBA00022723"/>
    </source>
</evidence>